<sequence length="262" mass="29103">MSDNVAVSVRDLHVSIDKKDILKGISIDFPKNAVTAIIGPSGSGKTMLLRSINRLIELLPRARVSGKVLVRIKNELQDAYALDPSYLRRKVGYVFQKPNPFPHLSILKNMTIGPMLNGIAKGKENLERLAEEKLKEAGLWDEVKDRLHEAAWKLSGGQQQRLCIARALALQPEIILFDEPTTGLDLYNTKRIEELMVRLKEKYTIIAVTHSVDQAGRIADFIAFIYNGKLIEFGSAASVLKSPANELTELFITGRVLDGVTA</sequence>
<dbReference type="InterPro" id="IPR003593">
    <property type="entry name" value="AAA+_ATPase"/>
</dbReference>
<dbReference type="InterPro" id="IPR017871">
    <property type="entry name" value="ABC_transporter-like_CS"/>
</dbReference>
<name>A0A2R7Y5I0_9ARCH</name>
<organism evidence="5 6">
    <name type="scientific">Candidatus Terraquivivens tikiterensis</name>
    <dbReference type="NCBI Taxonomy" id="1980982"/>
    <lineage>
        <taxon>Archaea</taxon>
        <taxon>Nitrososphaerota</taxon>
        <taxon>Candidatus Wolframiiraptoraceae</taxon>
        <taxon>Candidatus Terraquivivens</taxon>
    </lineage>
</organism>
<protein>
    <submittedName>
        <fullName evidence="5">Phosphate ABC transporter ATP-binding protein</fullName>
    </submittedName>
</protein>
<evidence type="ECO:0000313" key="6">
    <source>
        <dbReference type="Proteomes" id="UP000244066"/>
    </source>
</evidence>
<dbReference type="PROSITE" id="PS50893">
    <property type="entry name" value="ABC_TRANSPORTER_2"/>
    <property type="match status" value="1"/>
</dbReference>
<dbReference type="SUPFAM" id="SSF52540">
    <property type="entry name" value="P-loop containing nucleoside triphosphate hydrolases"/>
    <property type="match status" value="1"/>
</dbReference>
<keyword evidence="3 5" id="KW-0067">ATP-binding</keyword>
<evidence type="ECO:0000259" key="4">
    <source>
        <dbReference type="PROSITE" id="PS50893"/>
    </source>
</evidence>
<dbReference type="SMART" id="SM00382">
    <property type="entry name" value="AAA"/>
    <property type="match status" value="1"/>
</dbReference>
<dbReference type="InterPro" id="IPR005670">
    <property type="entry name" value="PstB-like"/>
</dbReference>
<dbReference type="CDD" id="cd03260">
    <property type="entry name" value="ABC_PstB_phosphate_transporter"/>
    <property type="match status" value="1"/>
</dbReference>
<keyword evidence="1" id="KW-0813">Transport</keyword>
<dbReference type="EMBL" id="NDWU01000007">
    <property type="protein sequence ID" value="PUA32733.1"/>
    <property type="molecule type" value="Genomic_DNA"/>
</dbReference>
<accession>A0A2R7Y5I0</accession>
<dbReference type="GO" id="GO:0005524">
    <property type="term" value="F:ATP binding"/>
    <property type="evidence" value="ECO:0007669"/>
    <property type="project" value="UniProtKB-KW"/>
</dbReference>
<dbReference type="Pfam" id="PF00005">
    <property type="entry name" value="ABC_tran"/>
    <property type="match status" value="1"/>
</dbReference>
<evidence type="ECO:0000256" key="1">
    <source>
        <dbReference type="ARBA" id="ARBA00022448"/>
    </source>
</evidence>
<keyword evidence="2" id="KW-0547">Nucleotide-binding</keyword>
<evidence type="ECO:0000256" key="3">
    <source>
        <dbReference type="ARBA" id="ARBA00022840"/>
    </source>
</evidence>
<dbReference type="GO" id="GO:0005315">
    <property type="term" value="F:phosphate transmembrane transporter activity"/>
    <property type="evidence" value="ECO:0007669"/>
    <property type="project" value="InterPro"/>
</dbReference>
<dbReference type="GO" id="GO:0016020">
    <property type="term" value="C:membrane"/>
    <property type="evidence" value="ECO:0007669"/>
    <property type="project" value="InterPro"/>
</dbReference>
<dbReference type="PROSITE" id="PS00211">
    <property type="entry name" value="ABC_TRANSPORTER_1"/>
    <property type="match status" value="1"/>
</dbReference>
<dbReference type="Proteomes" id="UP000244066">
    <property type="component" value="Unassembled WGS sequence"/>
</dbReference>
<dbReference type="PANTHER" id="PTHR43423">
    <property type="entry name" value="ABC TRANSPORTER I FAMILY MEMBER 17"/>
    <property type="match status" value="1"/>
</dbReference>
<dbReference type="Gene3D" id="3.40.50.300">
    <property type="entry name" value="P-loop containing nucleotide triphosphate hydrolases"/>
    <property type="match status" value="1"/>
</dbReference>
<feature type="domain" description="ABC transporter" evidence="4">
    <location>
        <begin position="7"/>
        <end position="252"/>
    </location>
</feature>
<dbReference type="InterPro" id="IPR027417">
    <property type="entry name" value="P-loop_NTPase"/>
</dbReference>
<dbReference type="PANTHER" id="PTHR43423:SF1">
    <property type="entry name" value="ABC TRANSPORTER I FAMILY MEMBER 17"/>
    <property type="match status" value="1"/>
</dbReference>
<evidence type="ECO:0000256" key="2">
    <source>
        <dbReference type="ARBA" id="ARBA00022741"/>
    </source>
</evidence>
<reference evidence="5 6" key="1">
    <citation type="submission" date="2017-04" db="EMBL/GenBank/DDBJ databases">
        <title>Draft Aigarchaeota genome from a New Zealand hot spring.</title>
        <authorList>
            <person name="Reysenbach A.-L."/>
            <person name="Donaho J.A."/>
            <person name="Gerhart J."/>
            <person name="Kelley J.F."/>
            <person name="Kouba K."/>
            <person name="Podar M."/>
            <person name="Stott M."/>
        </authorList>
    </citation>
    <scope>NUCLEOTIDE SEQUENCE [LARGE SCALE GENOMIC DNA]</scope>
    <source>
        <strain evidence="5">NZ13_MG1</strain>
    </source>
</reference>
<comment type="caution">
    <text evidence="5">The sequence shown here is derived from an EMBL/GenBank/DDBJ whole genome shotgun (WGS) entry which is preliminary data.</text>
</comment>
<gene>
    <name evidence="5" type="ORF">B9J98_03775</name>
</gene>
<proteinExistence type="predicted"/>
<dbReference type="GO" id="GO:0016887">
    <property type="term" value="F:ATP hydrolysis activity"/>
    <property type="evidence" value="ECO:0007669"/>
    <property type="project" value="InterPro"/>
</dbReference>
<evidence type="ECO:0000313" key="5">
    <source>
        <dbReference type="EMBL" id="PUA32733.1"/>
    </source>
</evidence>
<dbReference type="AlphaFoldDB" id="A0A2R7Y5I0"/>
<dbReference type="GO" id="GO:0035435">
    <property type="term" value="P:phosphate ion transmembrane transport"/>
    <property type="evidence" value="ECO:0007669"/>
    <property type="project" value="InterPro"/>
</dbReference>
<dbReference type="InterPro" id="IPR003439">
    <property type="entry name" value="ABC_transporter-like_ATP-bd"/>
</dbReference>